<sequence length="114" mass="11429">MVVAATVTGVALLVTGAAAPPPPHPAASSGLAGSESGEGRRHPGRAEPPQTTPGADEDRSSAPLPVRVEEPQDQGPAAVRAPVGRVLEVLPLGVGLVLIGLGLGFLGLRLRRGR</sequence>
<evidence type="ECO:0000256" key="1">
    <source>
        <dbReference type="SAM" id="MobiDB-lite"/>
    </source>
</evidence>
<feature type="compositionally biased region" description="Low complexity" evidence="1">
    <location>
        <begin position="26"/>
        <end position="35"/>
    </location>
</feature>
<evidence type="ECO:0000313" key="4">
    <source>
        <dbReference type="EMBL" id="SNT40082.1"/>
    </source>
</evidence>
<reference evidence="4 5" key="1">
    <citation type="submission" date="2017-06" db="EMBL/GenBank/DDBJ databases">
        <authorList>
            <person name="Kim H.J."/>
            <person name="Triplett B.A."/>
        </authorList>
    </citation>
    <scope>NUCLEOTIDE SEQUENCE [LARGE SCALE GENOMIC DNA]</scope>
    <source>
        <strain evidence="4 5">CGMCC 4.1858</strain>
    </source>
</reference>
<keyword evidence="2" id="KW-0812">Transmembrane</keyword>
<keyword evidence="2" id="KW-1133">Transmembrane helix</keyword>
<feature type="signal peptide" evidence="3">
    <location>
        <begin position="1"/>
        <end position="19"/>
    </location>
</feature>
<evidence type="ECO:0000256" key="3">
    <source>
        <dbReference type="SAM" id="SignalP"/>
    </source>
</evidence>
<keyword evidence="2" id="KW-0472">Membrane</keyword>
<dbReference type="EMBL" id="FZOF01000023">
    <property type="protein sequence ID" value="SNT40082.1"/>
    <property type="molecule type" value="Genomic_DNA"/>
</dbReference>
<accession>A0A239MD31</accession>
<keyword evidence="3" id="KW-0732">Signal</keyword>
<gene>
    <name evidence="4" type="ORF">SAMN05216252_123124</name>
</gene>
<dbReference type="AlphaFoldDB" id="A0A239MD31"/>
<evidence type="ECO:0000256" key="2">
    <source>
        <dbReference type="SAM" id="Phobius"/>
    </source>
</evidence>
<organism evidence="4 5">
    <name type="scientific">Actinacidiphila glaucinigra</name>
    <dbReference type="NCBI Taxonomy" id="235986"/>
    <lineage>
        <taxon>Bacteria</taxon>
        <taxon>Bacillati</taxon>
        <taxon>Actinomycetota</taxon>
        <taxon>Actinomycetes</taxon>
        <taxon>Kitasatosporales</taxon>
        <taxon>Streptomycetaceae</taxon>
        <taxon>Actinacidiphila</taxon>
    </lineage>
</organism>
<dbReference type="Proteomes" id="UP000198280">
    <property type="component" value="Unassembled WGS sequence"/>
</dbReference>
<name>A0A239MD31_9ACTN</name>
<proteinExistence type="predicted"/>
<evidence type="ECO:0000313" key="5">
    <source>
        <dbReference type="Proteomes" id="UP000198280"/>
    </source>
</evidence>
<feature type="transmembrane region" description="Helical" evidence="2">
    <location>
        <begin position="89"/>
        <end position="108"/>
    </location>
</feature>
<feature type="chain" id="PRO_5039493683" evidence="3">
    <location>
        <begin position="20"/>
        <end position="114"/>
    </location>
</feature>
<protein>
    <submittedName>
        <fullName evidence="4">Uncharacterized protein</fullName>
    </submittedName>
</protein>
<feature type="region of interest" description="Disordered" evidence="1">
    <location>
        <begin position="16"/>
        <end position="79"/>
    </location>
</feature>
<keyword evidence="5" id="KW-1185">Reference proteome</keyword>